<dbReference type="AlphaFoldDB" id="A0A4S8MWL2"/>
<feature type="region of interest" description="Disordered" evidence="1">
    <location>
        <begin position="82"/>
        <end position="133"/>
    </location>
</feature>
<organism evidence="2 3">
    <name type="scientific">Dendrothele bispora (strain CBS 962.96)</name>
    <dbReference type="NCBI Taxonomy" id="1314807"/>
    <lineage>
        <taxon>Eukaryota</taxon>
        <taxon>Fungi</taxon>
        <taxon>Dikarya</taxon>
        <taxon>Basidiomycota</taxon>
        <taxon>Agaricomycotina</taxon>
        <taxon>Agaricomycetes</taxon>
        <taxon>Agaricomycetidae</taxon>
        <taxon>Agaricales</taxon>
        <taxon>Agaricales incertae sedis</taxon>
        <taxon>Dendrothele</taxon>
    </lineage>
</organism>
<feature type="non-terminal residue" evidence="2">
    <location>
        <position position="164"/>
    </location>
</feature>
<accession>A0A4S8MWL2</accession>
<keyword evidence="3" id="KW-1185">Reference proteome</keyword>
<proteinExistence type="predicted"/>
<protein>
    <submittedName>
        <fullName evidence="2">Uncharacterized protein</fullName>
    </submittedName>
</protein>
<dbReference type="EMBL" id="ML179038">
    <property type="protein sequence ID" value="THV07421.1"/>
    <property type="molecule type" value="Genomic_DNA"/>
</dbReference>
<evidence type="ECO:0000256" key="1">
    <source>
        <dbReference type="SAM" id="MobiDB-lite"/>
    </source>
</evidence>
<sequence>LVGGVNTVTLSTRHTQGASSLNPIVIDDDTVGDSIRWKPQLPKLVKKPEYPAPSTREIVQILIKQKEVFPILQDILKLLAKDTSQRPAPSSQLTQPPKKKRRMDTVPAGAEDWDIPFPFPQGEGPGQYRSNWERDRQRQLVSQLVCLIKAASRKAAFRDRLRQQ</sequence>
<reference evidence="2 3" key="1">
    <citation type="journal article" date="2019" name="Nat. Ecol. Evol.">
        <title>Megaphylogeny resolves global patterns of mushroom evolution.</title>
        <authorList>
            <person name="Varga T."/>
            <person name="Krizsan K."/>
            <person name="Foldi C."/>
            <person name="Dima B."/>
            <person name="Sanchez-Garcia M."/>
            <person name="Sanchez-Ramirez S."/>
            <person name="Szollosi G.J."/>
            <person name="Szarkandi J.G."/>
            <person name="Papp V."/>
            <person name="Albert L."/>
            <person name="Andreopoulos W."/>
            <person name="Angelini C."/>
            <person name="Antonin V."/>
            <person name="Barry K.W."/>
            <person name="Bougher N.L."/>
            <person name="Buchanan P."/>
            <person name="Buyck B."/>
            <person name="Bense V."/>
            <person name="Catcheside P."/>
            <person name="Chovatia M."/>
            <person name="Cooper J."/>
            <person name="Damon W."/>
            <person name="Desjardin D."/>
            <person name="Finy P."/>
            <person name="Geml J."/>
            <person name="Haridas S."/>
            <person name="Hughes K."/>
            <person name="Justo A."/>
            <person name="Karasinski D."/>
            <person name="Kautmanova I."/>
            <person name="Kiss B."/>
            <person name="Kocsube S."/>
            <person name="Kotiranta H."/>
            <person name="LaButti K.M."/>
            <person name="Lechner B.E."/>
            <person name="Liimatainen K."/>
            <person name="Lipzen A."/>
            <person name="Lukacs Z."/>
            <person name="Mihaltcheva S."/>
            <person name="Morgado L.N."/>
            <person name="Niskanen T."/>
            <person name="Noordeloos M.E."/>
            <person name="Ohm R.A."/>
            <person name="Ortiz-Santana B."/>
            <person name="Ovrebo C."/>
            <person name="Racz N."/>
            <person name="Riley R."/>
            <person name="Savchenko A."/>
            <person name="Shiryaev A."/>
            <person name="Soop K."/>
            <person name="Spirin V."/>
            <person name="Szebenyi C."/>
            <person name="Tomsovsky M."/>
            <person name="Tulloss R.E."/>
            <person name="Uehling J."/>
            <person name="Grigoriev I.V."/>
            <person name="Vagvolgyi C."/>
            <person name="Papp T."/>
            <person name="Martin F.M."/>
            <person name="Miettinen O."/>
            <person name="Hibbett D.S."/>
            <person name="Nagy L.G."/>
        </authorList>
    </citation>
    <scope>NUCLEOTIDE SEQUENCE [LARGE SCALE GENOMIC DNA]</scope>
    <source>
        <strain evidence="2 3">CBS 962.96</strain>
    </source>
</reference>
<feature type="non-terminal residue" evidence="2">
    <location>
        <position position="1"/>
    </location>
</feature>
<gene>
    <name evidence="2" type="ORF">K435DRAFT_566132</name>
</gene>
<dbReference type="Proteomes" id="UP000297245">
    <property type="component" value="Unassembled WGS sequence"/>
</dbReference>
<evidence type="ECO:0000313" key="2">
    <source>
        <dbReference type="EMBL" id="THV07421.1"/>
    </source>
</evidence>
<feature type="compositionally biased region" description="Polar residues" evidence="1">
    <location>
        <begin position="85"/>
        <end position="95"/>
    </location>
</feature>
<dbReference type="OrthoDB" id="3264780at2759"/>
<name>A0A4S8MWL2_DENBC</name>
<evidence type="ECO:0000313" key="3">
    <source>
        <dbReference type="Proteomes" id="UP000297245"/>
    </source>
</evidence>